<proteinExistence type="predicted"/>
<accession>A0A3S5Y3V8</accession>
<dbReference type="Proteomes" id="UP001154400">
    <property type="component" value="Chromosome"/>
</dbReference>
<reference evidence="1" key="1">
    <citation type="journal article" date="2010" name="PLoS Genet.">
        <title>The genome of a pathogenic rhodococcus: cooptive virulence underpinned by key gene acquisitions.</title>
        <authorList>
            <person name="Letek M."/>
            <person name="Gonzalez P."/>
            <person name="Macarthur I."/>
            <person name="Rodriguez H."/>
            <person name="Freeman T.C."/>
            <person name="Valero-Rello A."/>
            <person name="Blanco M."/>
            <person name="Buckley T."/>
            <person name="Cherevach I."/>
            <person name="Fahey R."/>
            <person name="Hapeshi A."/>
            <person name="Holdstock J."/>
            <person name="Leadon D."/>
            <person name="Navas J."/>
            <person name="Ocampo A."/>
            <person name="Quail M.A."/>
            <person name="Sanders M."/>
            <person name="Scortti M.M."/>
            <person name="Prescott J.F."/>
            <person name="Fogarty U."/>
            <person name="Meijer W.G."/>
            <person name="Parkhill J."/>
            <person name="Bentley S.D."/>
            <person name="Vazquez-Boland J.A."/>
        </authorList>
    </citation>
    <scope>NUCLEOTIDE SEQUENCE [LARGE SCALE GENOMIC DNA]</scope>
    <source>
        <strain evidence="1 2">103S</strain>
    </source>
</reference>
<dbReference type="KEGG" id="req:REQ_11010"/>
<organism evidence="1">
    <name type="scientific">Rhodococcus hoagii (strain 103S)</name>
    <name type="common">Rhodococcus equi</name>
    <dbReference type="NCBI Taxonomy" id="685727"/>
    <lineage>
        <taxon>Bacteria</taxon>
        <taxon>Bacillati</taxon>
        <taxon>Actinomycetota</taxon>
        <taxon>Actinomycetes</taxon>
        <taxon>Mycobacteriales</taxon>
        <taxon>Nocardiaceae</taxon>
        <taxon>Prescottella</taxon>
    </lineage>
</organism>
<name>A0A3S5Y3V8_RHOH1</name>
<sequence length="118" mass="13171">MTHTAEAIVYIVDEMVVRPGRGREFLSAYLERYAPGAEARGLTLDRALVSPPVWLDDQSNTVTVTWTVPGVEAWWQQRWAAGRDPGVAQWWAEADDWLLSRNRSTSCPVEDLAAVTGV</sequence>
<evidence type="ECO:0000313" key="1">
    <source>
        <dbReference type="EMBL" id="CBH47201.1"/>
    </source>
</evidence>
<dbReference type="RefSeq" id="WP_013415140.1">
    <property type="nucleotide sequence ID" value="NC_014659.1"/>
</dbReference>
<protein>
    <submittedName>
        <fullName evidence="1">Uncharacterized protein</fullName>
    </submittedName>
</protein>
<evidence type="ECO:0000313" key="2">
    <source>
        <dbReference type="Proteomes" id="UP000006892"/>
    </source>
</evidence>
<gene>
    <name evidence="1" type="ordered locus">REQ_11010</name>
</gene>
<dbReference type="AlphaFoldDB" id="A0A3S5Y3V8"/>
<dbReference type="EMBL" id="FN563149">
    <property type="protein sequence ID" value="CBH47201.1"/>
    <property type="molecule type" value="Genomic_DNA"/>
</dbReference>